<dbReference type="InterPro" id="IPR002509">
    <property type="entry name" value="NODB_dom"/>
</dbReference>
<gene>
    <name evidence="4" type="ORF">HMPREF9102_1056</name>
</gene>
<evidence type="ECO:0000256" key="2">
    <source>
        <dbReference type="ARBA" id="ARBA00022801"/>
    </source>
</evidence>
<dbReference type="PANTHER" id="PTHR10587">
    <property type="entry name" value="GLYCOSYL TRANSFERASE-RELATED"/>
    <property type="match status" value="1"/>
</dbReference>
<comment type="caution">
    <text evidence="4">The sequence shown here is derived from an EMBL/GenBank/DDBJ whole genome shotgun (WGS) entry which is preliminary data.</text>
</comment>
<dbReference type="CDD" id="cd10917">
    <property type="entry name" value="CE4_NodB_like_6s_7s"/>
    <property type="match status" value="1"/>
</dbReference>
<keyword evidence="1" id="KW-0479">Metal-binding</keyword>
<dbReference type="Pfam" id="PF01522">
    <property type="entry name" value="Polysacc_deac_1"/>
    <property type="match status" value="1"/>
</dbReference>
<accession>A0ABN0D3E5</accession>
<evidence type="ECO:0000313" key="5">
    <source>
        <dbReference type="Proteomes" id="UP000006035"/>
    </source>
</evidence>
<organism evidence="4 5">
    <name type="scientific">Limosilactobacillus oris F0423</name>
    <dbReference type="NCBI Taxonomy" id="944562"/>
    <lineage>
        <taxon>Bacteria</taxon>
        <taxon>Bacillati</taxon>
        <taxon>Bacillota</taxon>
        <taxon>Bacilli</taxon>
        <taxon>Lactobacillales</taxon>
        <taxon>Lactobacillaceae</taxon>
        <taxon>Limosilactobacillus</taxon>
    </lineage>
</organism>
<protein>
    <submittedName>
        <fullName evidence="4">Polysaccharide deacetylase</fullName>
    </submittedName>
</protein>
<dbReference type="PROSITE" id="PS51677">
    <property type="entry name" value="NODB"/>
    <property type="match status" value="1"/>
</dbReference>
<dbReference type="RefSeq" id="WP_003716043.1">
    <property type="nucleotide sequence ID" value="NZ_AFTL01000019.1"/>
</dbReference>
<name>A0ABN0D3E5_9LACO</name>
<dbReference type="InterPro" id="IPR050248">
    <property type="entry name" value="Polysacc_deacetylase_ArnD"/>
</dbReference>
<dbReference type="SUPFAM" id="SSF88713">
    <property type="entry name" value="Glycoside hydrolase/deacetylase"/>
    <property type="match status" value="1"/>
</dbReference>
<sequence>MKRVALTFDDGPWQETTPHVIEILKKYQVPATFMIWGEHAEEYPNLLKEEMACPLFTIGNHTYHHKDLTKLSIEEGKAEIAKNDETIRKITGQRPEVVRPPFGSVNEDVLSYLDRPAIIWSLDTKSWDHHSKEKVLENIKHVQDGDVVLMHDFQPADSAAIEPLIRYLFDEGFTPVSLKKLVGSADFANQQVIYSRDCLKLETEHV</sequence>
<feature type="domain" description="NodB homology" evidence="3">
    <location>
        <begin position="2"/>
        <end position="176"/>
    </location>
</feature>
<dbReference type="Proteomes" id="UP000006035">
    <property type="component" value="Unassembled WGS sequence"/>
</dbReference>
<reference evidence="4 5" key="1">
    <citation type="submission" date="2011-05" db="EMBL/GenBank/DDBJ databases">
        <authorList>
            <person name="Durkin A.S."/>
            <person name="Kim M."/>
            <person name="Radune D."/>
            <person name="Hostetler J."/>
            <person name="Torralba M."/>
            <person name="Gillis M."/>
            <person name="Methe B."/>
            <person name="Sutton G."/>
            <person name="Nelson K.E."/>
        </authorList>
    </citation>
    <scope>NUCLEOTIDE SEQUENCE [LARGE SCALE GENOMIC DNA]</scope>
    <source>
        <strain evidence="4 5">F0423</strain>
    </source>
</reference>
<keyword evidence="5" id="KW-1185">Reference proteome</keyword>
<dbReference type="EMBL" id="AFTL01000019">
    <property type="protein sequence ID" value="EGS35951.1"/>
    <property type="molecule type" value="Genomic_DNA"/>
</dbReference>
<dbReference type="InterPro" id="IPR011330">
    <property type="entry name" value="Glyco_hydro/deAcase_b/a-brl"/>
</dbReference>
<dbReference type="PANTHER" id="PTHR10587:SF133">
    <property type="entry name" value="CHITIN DEACETYLASE 1-RELATED"/>
    <property type="match status" value="1"/>
</dbReference>
<keyword evidence="2" id="KW-0378">Hydrolase</keyword>
<evidence type="ECO:0000259" key="3">
    <source>
        <dbReference type="PROSITE" id="PS51677"/>
    </source>
</evidence>
<evidence type="ECO:0000313" key="4">
    <source>
        <dbReference type="EMBL" id="EGS35951.1"/>
    </source>
</evidence>
<evidence type="ECO:0000256" key="1">
    <source>
        <dbReference type="ARBA" id="ARBA00022723"/>
    </source>
</evidence>
<proteinExistence type="predicted"/>
<dbReference type="Gene3D" id="3.20.20.370">
    <property type="entry name" value="Glycoside hydrolase/deacetylase"/>
    <property type="match status" value="1"/>
</dbReference>